<evidence type="ECO:0000256" key="5">
    <source>
        <dbReference type="ARBA" id="ARBA00022989"/>
    </source>
</evidence>
<dbReference type="OrthoDB" id="145927at2"/>
<comment type="similarity">
    <text evidence="7">Belongs to the binding-protein-dependent transport system permease family.</text>
</comment>
<evidence type="ECO:0000313" key="10">
    <source>
        <dbReference type="Proteomes" id="UP000275356"/>
    </source>
</evidence>
<proteinExistence type="inferred from homology"/>
<keyword evidence="10" id="KW-1185">Reference proteome</keyword>
<evidence type="ECO:0000256" key="1">
    <source>
        <dbReference type="ARBA" id="ARBA00004651"/>
    </source>
</evidence>
<evidence type="ECO:0000256" key="4">
    <source>
        <dbReference type="ARBA" id="ARBA00022692"/>
    </source>
</evidence>
<feature type="domain" description="ABC transmembrane type-1" evidence="8">
    <location>
        <begin position="82"/>
        <end position="294"/>
    </location>
</feature>
<keyword evidence="4 7" id="KW-0812">Transmembrane</keyword>
<feature type="transmembrane region" description="Helical" evidence="7">
    <location>
        <begin position="221"/>
        <end position="247"/>
    </location>
</feature>
<reference evidence="9 10" key="1">
    <citation type="submission" date="2018-11" db="EMBL/GenBank/DDBJ databases">
        <title>Sequencing the genomes of 1000 actinobacteria strains.</title>
        <authorList>
            <person name="Klenk H.-P."/>
        </authorList>
    </citation>
    <scope>NUCLEOTIDE SEQUENCE [LARGE SCALE GENOMIC DNA]</scope>
    <source>
        <strain evidence="9 10">DSM 13521</strain>
    </source>
</reference>
<dbReference type="InterPro" id="IPR051393">
    <property type="entry name" value="ABC_transporter_permease"/>
</dbReference>
<feature type="transmembrane region" description="Helical" evidence="7">
    <location>
        <begin position="274"/>
        <end position="294"/>
    </location>
</feature>
<dbReference type="CDD" id="cd06261">
    <property type="entry name" value="TM_PBP2"/>
    <property type="match status" value="1"/>
</dbReference>
<keyword evidence="6 7" id="KW-0472">Membrane</keyword>
<dbReference type="Gene3D" id="1.10.3720.10">
    <property type="entry name" value="MetI-like"/>
    <property type="match status" value="1"/>
</dbReference>
<evidence type="ECO:0000259" key="8">
    <source>
        <dbReference type="PROSITE" id="PS50928"/>
    </source>
</evidence>
<evidence type="ECO:0000256" key="2">
    <source>
        <dbReference type="ARBA" id="ARBA00022448"/>
    </source>
</evidence>
<keyword evidence="3" id="KW-1003">Cell membrane</keyword>
<evidence type="ECO:0000256" key="6">
    <source>
        <dbReference type="ARBA" id="ARBA00023136"/>
    </source>
</evidence>
<organism evidence="9 10">
    <name type="scientific">Salana multivorans</name>
    <dbReference type="NCBI Taxonomy" id="120377"/>
    <lineage>
        <taxon>Bacteria</taxon>
        <taxon>Bacillati</taxon>
        <taxon>Actinomycetota</taxon>
        <taxon>Actinomycetes</taxon>
        <taxon>Micrococcales</taxon>
        <taxon>Beutenbergiaceae</taxon>
        <taxon>Salana</taxon>
    </lineage>
</organism>
<name>A0A3N2DBM1_9MICO</name>
<dbReference type="GO" id="GO:0055085">
    <property type="term" value="P:transmembrane transport"/>
    <property type="evidence" value="ECO:0007669"/>
    <property type="project" value="InterPro"/>
</dbReference>
<dbReference type="InterPro" id="IPR000515">
    <property type="entry name" value="MetI-like"/>
</dbReference>
<dbReference type="PANTHER" id="PTHR30193">
    <property type="entry name" value="ABC TRANSPORTER PERMEASE PROTEIN"/>
    <property type="match status" value="1"/>
</dbReference>
<dbReference type="RefSeq" id="WP_123739216.1">
    <property type="nucleotide sequence ID" value="NZ_CALFQU010000010.1"/>
</dbReference>
<comment type="subcellular location">
    <subcellularLocation>
        <location evidence="1 7">Cell membrane</location>
        <topology evidence="1 7">Multi-pass membrane protein</topology>
    </subcellularLocation>
</comment>
<evidence type="ECO:0000256" key="3">
    <source>
        <dbReference type="ARBA" id="ARBA00022475"/>
    </source>
</evidence>
<feature type="transmembrane region" description="Helical" evidence="7">
    <location>
        <begin position="166"/>
        <end position="189"/>
    </location>
</feature>
<dbReference type="Pfam" id="PF00528">
    <property type="entry name" value="BPD_transp_1"/>
    <property type="match status" value="1"/>
</dbReference>
<dbReference type="EMBL" id="RKHQ01000001">
    <property type="protein sequence ID" value="ROR97127.1"/>
    <property type="molecule type" value="Genomic_DNA"/>
</dbReference>
<dbReference type="AlphaFoldDB" id="A0A3N2DBM1"/>
<evidence type="ECO:0000256" key="7">
    <source>
        <dbReference type="RuleBase" id="RU363032"/>
    </source>
</evidence>
<feature type="transmembrane region" description="Helical" evidence="7">
    <location>
        <begin position="23"/>
        <end position="49"/>
    </location>
</feature>
<accession>A0A3N2DBM1</accession>
<dbReference type="PANTHER" id="PTHR30193:SF41">
    <property type="entry name" value="DIACETYLCHITOBIOSE UPTAKE SYSTEM PERMEASE PROTEIN NGCF"/>
    <property type="match status" value="1"/>
</dbReference>
<feature type="transmembrane region" description="Helical" evidence="7">
    <location>
        <begin position="119"/>
        <end position="140"/>
    </location>
</feature>
<dbReference type="SUPFAM" id="SSF161098">
    <property type="entry name" value="MetI-like"/>
    <property type="match status" value="1"/>
</dbReference>
<evidence type="ECO:0000313" key="9">
    <source>
        <dbReference type="EMBL" id="ROR97127.1"/>
    </source>
</evidence>
<comment type="caution">
    <text evidence="9">The sequence shown here is derived from an EMBL/GenBank/DDBJ whole genome shotgun (WGS) entry which is preliminary data.</text>
</comment>
<protein>
    <submittedName>
        <fullName evidence="9">Carbohydrate ABC transporter membrane protein 1 (CUT1 family)</fullName>
    </submittedName>
</protein>
<keyword evidence="2 7" id="KW-0813">Transport</keyword>
<dbReference type="Proteomes" id="UP000275356">
    <property type="component" value="Unassembled WGS sequence"/>
</dbReference>
<gene>
    <name evidence="9" type="ORF">EDD28_1720</name>
</gene>
<keyword evidence="5 7" id="KW-1133">Transmembrane helix</keyword>
<dbReference type="GO" id="GO:0005886">
    <property type="term" value="C:plasma membrane"/>
    <property type="evidence" value="ECO:0007669"/>
    <property type="project" value="UniProtKB-SubCell"/>
</dbReference>
<dbReference type="InterPro" id="IPR035906">
    <property type="entry name" value="MetI-like_sf"/>
</dbReference>
<sequence>MSAETPARPLPSRHRSRARARRLLLLLAVPALLWFVVFMIGPLVSLFYYSLTKWQGLLGEPVFSGLENFARMVSDPDVHVATRNSLLQLVITIPIMIAIAFMVAYYLNLQRRGHRLVRAVLFTPLLLSAPVLAMVMLGVFSPNGMANSILATFGVGPVSWLTTARFALPVLWAVGIWSGTAVSSIMLAARLADIPGEVYEAAELDGCGHWRRMWRIAFPIAFEYVGVIVMLQYLWVLFSSAALVLLLTRGGPGNSTMTLSFLVYDLSFNRSQVGYGQAIAVVLFIVGVVGMLAIRRAFRARY</sequence>
<feature type="transmembrane region" description="Helical" evidence="7">
    <location>
        <begin position="86"/>
        <end position="107"/>
    </location>
</feature>
<dbReference type="PROSITE" id="PS50928">
    <property type="entry name" value="ABC_TM1"/>
    <property type="match status" value="1"/>
</dbReference>